<organism evidence="8 9">
    <name type="scientific">Adlercreutzia caecimuris B7</name>
    <dbReference type="NCBI Taxonomy" id="1235794"/>
    <lineage>
        <taxon>Bacteria</taxon>
        <taxon>Bacillati</taxon>
        <taxon>Actinomycetota</taxon>
        <taxon>Coriobacteriia</taxon>
        <taxon>Eggerthellales</taxon>
        <taxon>Eggerthellaceae</taxon>
        <taxon>Adlercreutzia</taxon>
    </lineage>
</organism>
<dbReference type="GeneID" id="82191390"/>
<protein>
    <recommendedName>
        <fullName evidence="7">NlpC/P60 domain-containing protein</fullName>
    </recommendedName>
</protein>
<feature type="region of interest" description="Disordered" evidence="5">
    <location>
        <begin position="1"/>
        <end position="121"/>
    </location>
</feature>
<evidence type="ECO:0000256" key="3">
    <source>
        <dbReference type="ARBA" id="ARBA00022801"/>
    </source>
</evidence>
<dbReference type="Proteomes" id="UP000014204">
    <property type="component" value="Unassembled WGS sequence"/>
</dbReference>
<dbReference type="Gene3D" id="3.90.1720.10">
    <property type="entry name" value="endopeptidase domain like (from Nostoc punctiforme)"/>
    <property type="match status" value="1"/>
</dbReference>
<dbReference type="Gene3D" id="1.10.530.10">
    <property type="match status" value="1"/>
</dbReference>
<dbReference type="Pfam" id="PF00877">
    <property type="entry name" value="NLPC_P60"/>
    <property type="match status" value="1"/>
</dbReference>
<accession>R9KUZ5</accession>
<keyword evidence="4" id="KW-0788">Thiol protease</keyword>
<dbReference type="InterPro" id="IPR038765">
    <property type="entry name" value="Papain-like_cys_pep_sf"/>
</dbReference>
<dbReference type="InterPro" id="IPR002901">
    <property type="entry name" value="MGlyc_endo_b_GlcNAc-like_dom"/>
</dbReference>
<dbReference type="InterPro" id="IPR051794">
    <property type="entry name" value="PG_Endopeptidase_C40"/>
</dbReference>
<dbReference type="PATRIC" id="fig|1235794.3.peg.1967"/>
<evidence type="ECO:0000256" key="6">
    <source>
        <dbReference type="SAM" id="Phobius"/>
    </source>
</evidence>
<dbReference type="Pfam" id="PF01832">
    <property type="entry name" value="Glucosaminidase"/>
    <property type="match status" value="1"/>
</dbReference>
<keyword evidence="9" id="KW-1185">Reference proteome</keyword>
<dbReference type="InterPro" id="IPR000064">
    <property type="entry name" value="NLP_P60_dom"/>
</dbReference>
<evidence type="ECO:0000256" key="1">
    <source>
        <dbReference type="ARBA" id="ARBA00007074"/>
    </source>
</evidence>
<dbReference type="OrthoDB" id="9815778at2"/>
<dbReference type="RefSeq" id="WP_016310176.1">
    <property type="nucleotide sequence ID" value="NZ_KE159646.1"/>
</dbReference>
<keyword evidence="3" id="KW-0378">Hydrolase</keyword>
<keyword evidence="2" id="KW-0645">Protease</keyword>
<gene>
    <name evidence="8" type="ORF">C811_01996</name>
</gene>
<evidence type="ECO:0000256" key="5">
    <source>
        <dbReference type="SAM" id="MobiDB-lite"/>
    </source>
</evidence>
<feature type="domain" description="NlpC/P60" evidence="7">
    <location>
        <begin position="441"/>
        <end position="553"/>
    </location>
</feature>
<keyword evidence="6" id="KW-1133">Transmembrane helix</keyword>
<comment type="similarity">
    <text evidence="1">Belongs to the peptidase C40 family.</text>
</comment>
<evidence type="ECO:0000313" key="9">
    <source>
        <dbReference type="Proteomes" id="UP000014204"/>
    </source>
</evidence>
<feature type="compositionally biased region" description="Basic and acidic residues" evidence="5">
    <location>
        <begin position="168"/>
        <end position="181"/>
    </location>
</feature>
<dbReference type="PROSITE" id="PS51935">
    <property type="entry name" value="NLPC_P60"/>
    <property type="match status" value="1"/>
</dbReference>
<dbReference type="EMBL" id="ASSY01000009">
    <property type="protein sequence ID" value="EOS50364.1"/>
    <property type="molecule type" value="Genomic_DNA"/>
</dbReference>
<feature type="region of interest" description="Disordered" evidence="5">
    <location>
        <begin position="134"/>
        <end position="156"/>
    </location>
</feature>
<reference evidence="8 9" key="1">
    <citation type="submission" date="2013-04" db="EMBL/GenBank/DDBJ databases">
        <title>The Genome Sequence of Enterorhabdus caecimuris B7.</title>
        <authorList>
            <consortium name="The Broad Institute Genomics Platform"/>
            <consortium name="The Broad Institute Genome Sequencing Center for Infectious Disease"/>
            <person name="Earl A."/>
            <person name="Xavier R."/>
            <person name="Elson C."/>
            <person name="Duck W."/>
            <person name="Walker B."/>
            <person name="Young S."/>
            <person name="Zeng Q."/>
            <person name="Gargeya S."/>
            <person name="Fitzgerald M."/>
            <person name="Haas B."/>
            <person name="Abouelleil A."/>
            <person name="Allen A.W."/>
            <person name="Alvarado L."/>
            <person name="Arachchi H.M."/>
            <person name="Berlin A.M."/>
            <person name="Chapman S.B."/>
            <person name="Gainer-Dewar J."/>
            <person name="Goldberg J."/>
            <person name="Griggs A."/>
            <person name="Gujja S."/>
            <person name="Hansen M."/>
            <person name="Howarth C."/>
            <person name="Imamovic A."/>
            <person name="Ireland A."/>
            <person name="Larimer J."/>
            <person name="McCowan C."/>
            <person name="Murphy C."/>
            <person name="Pearson M."/>
            <person name="Poon T.W."/>
            <person name="Priest M."/>
            <person name="Roberts A."/>
            <person name="Saif S."/>
            <person name="Shea T."/>
            <person name="Sisk P."/>
            <person name="Sykes S."/>
            <person name="Wortman J."/>
            <person name="Nusbaum C."/>
            <person name="Birren B."/>
        </authorList>
    </citation>
    <scope>NUCLEOTIDE SEQUENCE [LARGE SCALE GENOMIC DNA]</scope>
    <source>
        <strain evidence="8 9">B7</strain>
    </source>
</reference>
<dbReference type="STRING" id="1235794.C811_01996"/>
<feature type="compositionally biased region" description="Acidic residues" evidence="5">
    <location>
        <begin position="107"/>
        <end position="119"/>
    </location>
</feature>
<comment type="caution">
    <text evidence="8">The sequence shown here is derived from an EMBL/GenBank/DDBJ whole genome shotgun (WGS) entry which is preliminary data.</text>
</comment>
<keyword evidence="6" id="KW-0472">Membrane</keyword>
<name>R9KUZ5_9ACTN</name>
<dbReference type="PANTHER" id="PTHR47359">
    <property type="entry name" value="PEPTIDOGLYCAN DL-ENDOPEPTIDASE CWLO"/>
    <property type="match status" value="1"/>
</dbReference>
<feature type="compositionally biased region" description="Basic and acidic residues" evidence="5">
    <location>
        <begin position="70"/>
        <end position="82"/>
    </location>
</feature>
<feature type="region of interest" description="Disordered" evidence="5">
    <location>
        <begin position="168"/>
        <end position="193"/>
    </location>
</feature>
<feature type="transmembrane region" description="Helical" evidence="6">
    <location>
        <begin position="232"/>
        <end position="257"/>
    </location>
</feature>
<evidence type="ECO:0000259" key="7">
    <source>
        <dbReference type="PROSITE" id="PS51935"/>
    </source>
</evidence>
<evidence type="ECO:0000256" key="4">
    <source>
        <dbReference type="ARBA" id="ARBA00022807"/>
    </source>
</evidence>
<dbReference type="GO" id="GO:0006508">
    <property type="term" value="P:proteolysis"/>
    <property type="evidence" value="ECO:0007669"/>
    <property type="project" value="UniProtKB-KW"/>
</dbReference>
<dbReference type="eggNOG" id="COG0791">
    <property type="taxonomic scope" value="Bacteria"/>
</dbReference>
<sequence>MTQLAKGAQASATATEAAVSATEGAVDAAEVARATRTDAVSSGLVRKSGDRRAEGRKPKGSKPSVKQSRSKGEGKADAKAADEPASQEAKSALQARRHLAALAADAAADEADDSDELEGTGDAYRASRAAIHAARREKASVANPEKATPAKEAATEAKAIRRIGKGTEAEASAKRTAEMRRAQSRRTWLRARTARASESATAAKAAGEATRKGAAKTLAGAAASAAGPVAGALSGVLCFVLAVLVVSQLMSAIFGFWKSEAAKASLDGLPPYITVEMVEAALECQEKYGHPAGCTLAQIICESGAGDHLSLLAERDKNLFGIKWASSFLGCPEVAGKRSWATNEEYGGQVVGIMADFTVFKGHRECIVFRSRVLLANSRYSGNALIQQAIAEKSSDKMAEGLKDAGYATSSDYVASLKSAMDAYGLRRFDGMSLEDFRSGAANGDAIVAAAVSQLGVPYVWGGTTPGVGLDCSGLTQYCYAQAGISIPRNSEDQASAGRRVPLSEAKPGDILWRPGHVAIYAGGDEYIHEPHTGDVCRRASGIAYFTCAIRFR</sequence>
<feature type="compositionally biased region" description="Basic and acidic residues" evidence="5">
    <location>
        <begin position="47"/>
        <end position="57"/>
    </location>
</feature>
<evidence type="ECO:0000313" key="8">
    <source>
        <dbReference type="EMBL" id="EOS50364.1"/>
    </source>
</evidence>
<dbReference type="SUPFAM" id="SSF54001">
    <property type="entry name" value="Cysteine proteinases"/>
    <property type="match status" value="1"/>
</dbReference>
<dbReference type="eggNOG" id="COG1705">
    <property type="taxonomic scope" value="Bacteria"/>
</dbReference>
<dbReference type="GO" id="GO:0008234">
    <property type="term" value="F:cysteine-type peptidase activity"/>
    <property type="evidence" value="ECO:0007669"/>
    <property type="project" value="UniProtKB-KW"/>
</dbReference>
<dbReference type="PANTHER" id="PTHR47359:SF3">
    <property type="entry name" value="NLP_P60 DOMAIN-CONTAINING PROTEIN-RELATED"/>
    <property type="match status" value="1"/>
</dbReference>
<dbReference type="AlphaFoldDB" id="R9KUZ5"/>
<keyword evidence="6" id="KW-0812">Transmembrane</keyword>
<feature type="compositionally biased region" description="Basic residues" evidence="5">
    <location>
        <begin position="182"/>
        <end position="193"/>
    </location>
</feature>
<dbReference type="GO" id="GO:0004040">
    <property type="term" value="F:amidase activity"/>
    <property type="evidence" value="ECO:0007669"/>
    <property type="project" value="InterPro"/>
</dbReference>
<proteinExistence type="inferred from homology"/>
<dbReference type="HOGENOM" id="CLU_036474_0_0_11"/>
<evidence type="ECO:0000256" key="2">
    <source>
        <dbReference type="ARBA" id="ARBA00022670"/>
    </source>
</evidence>
<feature type="compositionally biased region" description="Low complexity" evidence="5">
    <location>
        <begin position="1"/>
        <end position="26"/>
    </location>
</feature>